<feature type="region of interest" description="Disordered" evidence="5">
    <location>
        <begin position="25"/>
        <end position="47"/>
    </location>
</feature>
<feature type="domain" description="EGF-like" evidence="8">
    <location>
        <begin position="728"/>
        <end position="759"/>
    </location>
</feature>
<evidence type="ECO:0000256" key="5">
    <source>
        <dbReference type="SAM" id="MobiDB-lite"/>
    </source>
</evidence>
<feature type="domain" description="EGF-like" evidence="8">
    <location>
        <begin position="449"/>
        <end position="481"/>
    </location>
</feature>
<comment type="caution">
    <text evidence="4">Lacks conserved residue(s) required for the propagation of feature annotation.</text>
</comment>
<dbReference type="PANTHER" id="PTHR46093">
    <property type="entry name" value="ACYL-COA-BINDING DOMAIN-CONTAINING PROTEIN 5"/>
    <property type="match status" value="1"/>
</dbReference>
<feature type="region of interest" description="Disordered" evidence="5">
    <location>
        <begin position="638"/>
        <end position="662"/>
    </location>
</feature>
<dbReference type="PROSITE" id="PS00022">
    <property type="entry name" value="EGF_1"/>
    <property type="match status" value="4"/>
</dbReference>
<feature type="disulfide bond" evidence="4">
    <location>
        <begin position="550"/>
        <end position="559"/>
    </location>
</feature>
<evidence type="ECO:0000256" key="1">
    <source>
        <dbReference type="ARBA" id="ARBA00022441"/>
    </source>
</evidence>
<dbReference type="SMART" id="SM00181">
    <property type="entry name" value="EGF"/>
    <property type="match status" value="5"/>
</dbReference>
<keyword evidence="6" id="KW-1133">Transmembrane helix</keyword>
<comment type="caution">
    <text evidence="9">The sequence shown here is derived from an EMBL/GenBank/DDBJ whole genome shotgun (WGS) entry which is preliminary data.</text>
</comment>
<feature type="disulfide bond" evidence="4">
    <location>
        <begin position="471"/>
        <end position="480"/>
    </location>
</feature>
<feature type="signal peptide" evidence="7">
    <location>
        <begin position="1"/>
        <end position="20"/>
    </location>
</feature>
<evidence type="ECO:0000313" key="9">
    <source>
        <dbReference type="EMBL" id="CAD8075798.1"/>
    </source>
</evidence>
<dbReference type="InterPro" id="IPR000742">
    <property type="entry name" value="EGF"/>
</dbReference>
<evidence type="ECO:0000259" key="8">
    <source>
        <dbReference type="PROSITE" id="PS50026"/>
    </source>
</evidence>
<gene>
    <name evidence="9" type="ORF">PSON_ATCC_30995.1.T0340024</name>
</gene>
<dbReference type="EMBL" id="CAJJDN010000034">
    <property type="protein sequence ID" value="CAD8075798.1"/>
    <property type="molecule type" value="Genomic_DNA"/>
</dbReference>
<dbReference type="PROSITE" id="PS01186">
    <property type="entry name" value="EGF_2"/>
    <property type="match status" value="4"/>
</dbReference>
<evidence type="ECO:0000313" key="10">
    <source>
        <dbReference type="Proteomes" id="UP000692954"/>
    </source>
</evidence>
<dbReference type="PROSITE" id="PS50026">
    <property type="entry name" value="EGF_3"/>
    <property type="match status" value="3"/>
</dbReference>
<keyword evidence="2" id="KW-0677">Repeat</keyword>
<evidence type="ECO:0000256" key="3">
    <source>
        <dbReference type="ARBA" id="ARBA00023157"/>
    </source>
</evidence>
<evidence type="ECO:0000256" key="6">
    <source>
        <dbReference type="SAM" id="Phobius"/>
    </source>
</evidence>
<accession>A0A8S1M4K4</accession>
<proteinExistence type="predicted"/>
<keyword evidence="6" id="KW-0812">Transmembrane</keyword>
<feature type="disulfide bond" evidence="4">
    <location>
        <begin position="531"/>
        <end position="541"/>
    </location>
</feature>
<feature type="transmembrane region" description="Helical" evidence="6">
    <location>
        <begin position="775"/>
        <end position="797"/>
    </location>
</feature>
<dbReference type="AlphaFoldDB" id="A0A8S1M4K4"/>
<name>A0A8S1M4K4_9CILI</name>
<keyword evidence="6" id="KW-0472">Membrane</keyword>
<dbReference type="PANTHER" id="PTHR46093:SF18">
    <property type="entry name" value="FIBRONECTIN TYPE-III DOMAIN-CONTAINING PROTEIN"/>
    <property type="match status" value="1"/>
</dbReference>
<organism evidence="9 10">
    <name type="scientific">Paramecium sonneborni</name>
    <dbReference type="NCBI Taxonomy" id="65129"/>
    <lineage>
        <taxon>Eukaryota</taxon>
        <taxon>Sar</taxon>
        <taxon>Alveolata</taxon>
        <taxon>Ciliophora</taxon>
        <taxon>Intramacronucleata</taxon>
        <taxon>Oligohymenophorea</taxon>
        <taxon>Peniculida</taxon>
        <taxon>Parameciidae</taxon>
        <taxon>Paramecium</taxon>
    </lineage>
</organism>
<feature type="chain" id="PRO_5035818170" description="EGF-like domain-containing protein" evidence="7">
    <location>
        <begin position="21"/>
        <end position="829"/>
    </location>
</feature>
<sequence length="829" mass="93353">MLIYILLLWLINSQNGPVLIEKFGRSKKKQVESPPPDFECIDELDEDDTPPKEYSLKVGSLYHLSDGNWYLRSEDSTNKQVTLINMNDISRIKFAEKEIEATLPEEKPEQKLKEMEWTPLLAFEQFPRQRGGHSMHSIGDYVVLFGGCLLNIQCFNDLFLFNARTRIWTTPKVFGVPPVGRSGFGSLVNGARLYIFGGHTVQGLVNDLFVFDLESRSWNQLFWQGQAPTPRAGHKMVLTKLGGLIFGGYVGEIYTNDIFILDLINERWGKPSGGGDVPIGRESFSMTYHHGLTYVFGGYAKGVVMNDLYTINEDLIWQKREVEGDVPLPRQGAAMAEYDNRIFIVGGCNPILFECYNDIYTLDIESMSFTNVTAEKKRNLRQVAYSSMTFAGSLLIHFGGCKLLEKCSDSLIGLAVASTETCPPCKNDAVCRAGHCSCQQGWQGIDCTQKVLCKQNCLEQGICLSNGYCKCYPGYTGSICQLNVPCPGNCTDEEHGICELDGKCKCFEGFSGTTCSGNPEIDNKLPQSTGCLDECNHRGSCNYETGLCACEDGFSGPDCSLVQGTESGYMSVWDLLKDYDGEHENDLDTAADAGEDDLKEFISTGYKFNQRQEGPMTVFDDDIDRVYYVDVDENGNIIEDNNLNNNQYNNQNNNEDNNQNIKKDINQNSQSQYDTNFKPYSIQLNNDNNNNNINNLNILQSNNPFSYNFMMVPPKVSSKEEDPFTLMLLDECPKRCSEHGVCIEHECYCWFGYTGQWCQAEKVSDFYLGWSKKKVIQACIISFIIGLIIGYCIVLLMKKRGNNDEFRNMSEVPSQKLDDNEGEEEELII</sequence>
<feature type="disulfide bond" evidence="4">
    <location>
        <begin position="732"/>
        <end position="742"/>
    </location>
</feature>
<dbReference type="OrthoDB" id="310806at2759"/>
<feature type="disulfide bond" evidence="4">
    <location>
        <begin position="749"/>
        <end position="758"/>
    </location>
</feature>
<feature type="disulfide bond" evidence="4">
    <location>
        <begin position="453"/>
        <end position="463"/>
    </location>
</feature>
<keyword evidence="3 4" id="KW-1015">Disulfide bond</keyword>
<dbReference type="InterPro" id="IPR013111">
    <property type="entry name" value="EGF_extracell"/>
</dbReference>
<dbReference type="Pfam" id="PF07974">
    <property type="entry name" value="EGF_2"/>
    <property type="match status" value="1"/>
</dbReference>
<feature type="domain" description="EGF-like" evidence="8">
    <location>
        <begin position="527"/>
        <end position="560"/>
    </location>
</feature>
<reference evidence="9" key="1">
    <citation type="submission" date="2021-01" db="EMBL/GenBank/DDBJ databases">
        <authorList>
            <consortium name="Genoscope - CEA"/>
            <person name="William W."/>
        </authorList>
    </citation>
    <scope>NUCLEOTIDE SEQUENCE</scope>
</reference>
<evidence type="ECO:0000256" key="7">
    <source>
        <dbReference type="SAM" id="SignalP"/>
    </source>
</evidence>
<feature type="compositionally biased region" description="Low complexity" evidence="5">
    <location>
        <begin position="638"/>
        <end position="660"/>
    </location>
</feature>
<evidence type="ECO:0000256" key="4">
    <source>
        <dbReference type="PROSITE-ProRule" id="PRU00076"/>
    </source>
</evidence>
<evidence type="ECO:0000256" key="2">
    <source>
        <dbReference type="ARBA" id="ARBA00022737"/>
    </source>
</evidence>
<keyword evidence="10" id="KW-1185">Reference proteome</keyword>
<dbReference type="Pfam" id="PF24681">
    <property type="entry name" value="Kelch_KLHDC2_KLHL20_DRC7"/>
    <property type="match status" value="1"/>
</dbReference>
<dbReference type="Proteomes" id="UP000692954">
    <property type="component" value="Unassembled WGS sequence"/>
</dbReference>
<keyword evidence="1" id="KW-0880">Kelch repeat</keyword>
<protein>
    <recommendedName>
        <fullName evidence="8">EGF-like domain-containing protein</fullName>
    </recommendedName>
</protein>
<keyword evidence="4" id="KW-0245">EGF-like domain</keyword>
<keyword evidence="7" id="KW-0732">Signal</keyword>